<dbReference type="AlphaFoldDB" id="A0A6N1VJH3"/>
<dbReference type="Gene3D" id="2.60.40.3950">
    <property type="match status" value="1"/>
</dbReference>
<dbReference type="EMBL" id="CP054836">
    <property type="protein sequence ID" value="QKV19057.1"/>
    <property type="molecule type" value="Genomic_DNA"/>
</dbReference>
<dbReference type="Gene3D" id="2.60.40.10">
    <property type="entry name" value="Immunoglobulins"/>
    <property type="match status" value="1"/>
</dbReference>
<evidence type="ECO:0000259" key="3">
    <source>
        <dbReference type="Pfam" id="PF18310"/>
    </source>
</evidence>
<sequence length="509" mass="58690">MTNSTVALWDIFEFSAQGPSNGNPFVDVSFKAEFIFGNRRVYVPGFYDGDGTYRLRFSPDTEGEWRFVTSSNAAELDGLEGTLTAGPPRKGVRGPVRVQNRHHFAYADGTPYLPFGTTCYAWTHQPEAMQDETLATLAKAGFNKIRMAVFPKHYPYNSNPALHNIYEKTGDGEADMDFDRPNPVAFRHFENQIGKLAEMGIEADIILFHPYDRWGYADMTPEQDCRFLEYIAARISAYRNVWWSLANEYDFLLNTKPMELWHKFCHVLEENDHMQHLRSIHNGNPAKNYNHRLPWITHVCIQHWDVKQTPLWIEAYDKPVINDEPEYEGNLYQSWGNISAEELTHRFWTTTMRGGYAGHGETYNDPDDLIWWAKGGKLHGEAWKRIKWMRELLEEDVKHGLTMLGDYYAFPYSRISACQDGEDGTRYFYFGEHQPARWATGLPNDGGQYDVDLIDTWNMTIEPAKIVDAYYVPPTRHGNVTRGGGVESDFAVELPGRPRLALRVRPRKT</sequence>
<dbReference type="PANTHER" id="PTHR37836:SF2">
    <property type="entry name" value="DUF4038 DOMAIN-CONTAINING PROTEIN"/>
    <property type="match status" value="1"/>
</dbReference>
<dbReference type="Pfam" id="PF18310">
    <property type="entry name" value="DUF5605"/>
    <property type="match status" value="1"/>
</dbReference>
<dbReference type="InterPro" id="IPR025277">
    <property type="entry name" value="Apiosidase-like_cat_dom"/>
</dbReference>
<dbReference type="InterPro" id="IPR013783">
    <property type="entry name" value="Ig-like_fold"/>
</dbReference>
<dbReference type="InterPro" id="IPR041239">
    <property type="entry name" value="DUF5605"/>
</dbReference>
<feature type="domain" description="DUF5605" evidence="3">
    <location>
        <begin position="426"/>
        <end position="505"/>
    </location>
</feature>
<protein>
    <submittedName>
        <fullName evidence="4">DUF5060 domain-containing protein</fullName>
    </submittedName>
</protein>
<evidence type="ECO:0000313" key="5">
    <source>
        <dbReference type="Proteomes" id="UP000509367"/>
    </source>
</evidence>
<name>A0A6N1VJH3_9HYPH</name>
<feature type="domain" description="DUF5060" evidence="2">
    <location>
        <begin position="6"/>
        <end position="72"/>
    </location>
</feature>
<dbReference type="Pfam" id="PF13204">
    <property type="entry name" value="Apiosidase"/>
    <property type="match status" value="1"/>
</dbReference>
<evidence type="ECO:0000259" key="1">
    <source>
        <dbReference type="Pfam" id="PF13204"/>
    </source>
</evidence>
<feature type="domain" description="Apiosidase-like catalytic" evidence="1">
    <location>
        <begin position="99"/>
        <end position="375"/>
    </location>
</feature>
<dbReference type="KEGG" id="orm:HTY61_11650"/>
<reference evidence="4 5" key="1">
    <citation type="submission" date="2020-06" db="EMBL/GenBank/DDBJ databases">
        <title>Oricola thermophila sp. nov. isolated from a tidal sediments.</title>
        <authorList>
            <person name="Kwon K.K."/>
            <person name="Yang S.-H."/>
            <person name="Park M.-J."/>
        </authorList>
    </citation>
    <scope>NUCLEOTIDE SEQUENCE [LARGE SCALE GENOMIC DNA]</scope>
    <source>
        <strain evidence="4 5">MEBiC13590</strain>
    </source>
</reference>
<keyword evidence="5" id="KW-1185">Reference proteome</keyword>
<dbReference type="InterPro" id="IPR017853">
    <property type="entry name" value="GH"/>
</dbReference>
<proteinExistence type="predicted"/>
<dbReference type="Pfam" id="PF16586">
    <property type="entry name" value="DUF5060"/>
    <property type="match status" value="1"/>
</dbReference>
<dbReference type="Proteomes" id="UP000509367">
    <property type="component" value="Chromosome"/>
</dbReference>
<organism evidence="4 5">
    <name type="scientific">Oricola thermophila</name>
    <dbReference type="NCBI Taxonomy" id="2742145"/>
    <lineage>
        <taxon>Bacteria</taxon>
        <taxon>Pseudomonadati</taxon>
        <taxon>Pseudomonadota</taxon>
        <taxon>Alphaproteobacteria</taxon>
        <taxon>Hyphomicrobiales</taxon>
        <taxon>Ahrensiaceae</taxon>
        <taxon>Oricola</taxon>
    </lineage>
</organism>
<dbReference type="SUPFAM" id="SSF51445">
    <property type="entry name" value="(Trans)glycosidases"/>
    <property type="match status" value="1"/>
</dbReference>
<evidence type="ECO:0000313" key="4">
    <source>
        <dbReference type="EMBL" id="QKV19057.1"/>
    </source>
</evidence>
<dbReference type="Gene3D" id="3.20.20.80">
    <property type="entry name" value="Glycosidases"/>
    <property type="match status" value="1"/>
</dbReference>
<dbReference type="InterPro" id="IPR032260">
    <property type="entry name" value="DUF5060"/>
</dbReference>
<gene>
    <name evidence="4" type="ORF">HTY61_11650</name>
</gene>
<dbReference type="RefSeq" id="WP_175276949.1">
    <property type="nucleotide sequence ID" value="NZ_CP054836.1"/>
</dbReference>
<dbReference type="PANTHER" id="PTHR37836">
    <property type="entry name" value="LMO1036 PROTEIN"/>
    <property type="match status" value="1"/>
</dbReference>
<accession>A0A6N1VJH3</accession>
<evidence type="ECO:0000259" key="2">
    <source>
        <dbReference type="Pfam" id="PF16586"/>
    </source>
</evidence>